<dbReference type="GO" id="GO:0009982">
    <property type="term" value="F:pseudouridine synthase activity"/>
    <property type="evidence" value="ECO:0007669"/>
    <property type="project" value="InterPro"/>
</dbReference>
<dbReference type="InterPro" id="IPR006145">
    <property type="entry name" value="PsdUridine_synth_RsuA/RluA"/>
</dbReference>
<dbReference type="InterPro" id="IPR020103">
    <property type="entry name" value="PsdUridine_synth_cat_dom_sf"/>
</dbReference>
<gene>
    <name evidence="8" type="primary">rluC</name>
    <name evidence="8" type="ORF">NCTC13150_00595</name>
</gene>
<keyword evidence="6" id="KW-0694">RNA-binding</keyword>
<dbReference type="AlphaFoldDB" id="A0A8H2QXS4"/>
<sequence>MKEFRIDGNDAGQRMDRYLAKLLPGAGKGLLQKSLRKKNITLNGKKASPQDMVQEGDLVKVFFSDETLDKFGKEAKKFVGQGVKVLYEDDNVILLDKPGGRLTHSSKDCREGNMVDDLVAYLIQKGDYNPRLERTFTPAFCNRLDRNTSGILIGAKNAQALRLLNRAMEAREIEKHYYALVRGNFQEEARVTKSGKKLREKNKMVAGEDLAMETVFRPVVSGDYSLVDADLLTGKTHQIRYHLQSLGFPIFGDKKYGDGGRGQWLHNYQVVFHTQGDLAYLDGLEVLSPIPEKLDRIARDYLGRDYRKFLRV</sequence>
<dbReference type="InterPro" id="IPR050188">
    <property type="entry name" value="RluA_PseudoU_synthase"/>
</dbReference>
<comment type="caution">
    <text evidence="8">The sequence shown here is derived from an EMBL/GenBank/DDBJ whole genome shotgun (WGS) entry which is preliminary data.</text>
</comment>
<dbReference type="PROSITE" id="PS50889">
    <property type="entry name" value="S4"/>
    <property type="match status" value="1"/>
</dbReference>
<evidence type="ECO:0000256" key="1">
    <source>
        <dbReference type="ARBA" id="ARBA00000073"/>
    </source>
</evidence>
<dbReference type="InterPro" id="IPR036986">
    <property type="entry name" value="S4_RNA-bd_sf"/>
</dbReference>
<dbReference type="Proteomes" id="UP000377798">
    <property type="component" value="Unassembled WGS sequence"/>
</dbReference>
<evidence type="ECO:0000256" key="4">
    <source>
        <dbReference type="ARBA" id="ARBA00031870"/>
    </source>
</evidence>
<organism evidence="8 9">
    <name type="scientific">Urinicoccus massiliensis</name>
    <dbReference type="NCBI Taxonomy" id="1723382"/>
    <lineage>
        <taxon>Bacteria</taxon>
        <taxon>Bacillati</taxon>
        <taxon>Bacillota</taxon>
        <taxon>Tissierellia</taxon>
        <taxon>Tissierellales</taxon>
        <taxon>Peptoniphilaceae</taxon>
        <taxon>Urinicoccus</taxon>
    </lineage>
</organism>
<dbReference type="CDD" id="cd02869">
    <property type="entry name" value="PseudoU_synth_RluA_like"/>
    <property type="match status" value="1"/>
</dbReference>
<evidence type="ECO:0000313" key="9">
    <source>
        <dbReference type="Proteomes" id="UP000377798"/>
    </source>
</evidence>
<dbReference type="GO" id="GO:0001522">
    <property type="term" value="P:pseudouridine synthesis"/>
    <property type="evidence" value="ECO:0007669"/>
    <property type="project" value="InterPro"/>
</dbReference>
<protein>
    <recommendedName>
        <fullName evidence="4">RNA pseudouridylate synthase</fullName>
    </recommendedName>
    <alternativeName>
        <fullName evidence="5">RNA-uridine isomerase</fullName>
    </alternativeName>
</protein>
<evidence type="ECO:0000256" key="5">
    <source>
        <dbReference type="ARBA" id="ARBA00033164"/>
    </source>
</evidence>
<evidence type="ECO:0000313" key="8">
    <source>
        <dbReference type="EMBL" id="VFB16079.1"/>
    </source>
</evidence>
<dbReference type="RefSeq" id="WP_131748568.1">
    <property type="nucleotide sequence ID" value="NZ_CAACYI010000001.1"/>
</dbReference>
<dbReference type="GO" id="GO:0003723">
    <property type="term" value="F:RNA binding"/>
    <property type="evidence" value="ECO:0007669"/>
    <property type="project" value="UniProtKB-KW"/>
</dbReference>
<name>A0A8H2QXS4_9FIRM</name>
<keyword evidence="9" id="KW-1185">Reference proteome</keyword>
<dbReference type="PANTHER" id="PTHR21600:SF83">
    <property type="entry name" value="PSEUDOURIDYLATE SYNTHASE RPUSD4, MITOCHONDRIAL"/>
    <property type="match status" value="1"/>
</dbReference>
<reference evidence="8 9" key="1">
    <citation type="submission" date="2019-02" db="EMBL/GenBank/DDBJ databases">
        <authorList>
            <consortium name="Pathogen Informatics"/>
        </authorList>
    </citation>
    <scope>NUCLEOTIDE SEQUENCE [LARGE SCALE GENOMIC DNA]</scope>
    <source>
        <strain evidence="8 9">3012STDY7089603</strain>
    </source>
</reference>
<dbReference type="InterPro" id="IPR006224">
    <property type="entry name" value="PsdUridine_synth_RluA-like_CS"/>
</dbReference>
<comment type="similarity">
    <text evidence="2">Belongs to the pseudouridine synthase RluA family.</text>
</comment>
<dbReference type="PROSITE" id="PS01129">
    <property type="entry name" value="PSI_RLU"/>
    <property type="match status" value="1"/>
</dbReference>
<proteinExistence type="inferred from homology"/>
<accession>A0A8H2QXS4</accession>
<dbReference type="Pfam" id="PF00849">
    <property type="entry name" value="PseudoU_synth_2"/>
    <property type="match status" value="1"/>
</dbReference>
<evidence type="ECO:0000256" key="3">
    <source>
        <dbReference type="ARBA" id="ARBA00023235"/>
    </source>
</evidence>
<evidence type="ECO:0000256" key="2">
    <source>
        <dbReference type="ARBA" id="ARBA00010876"/>
    </source>
</evidence>
<keyword evidence="3 8" id="KW-0413">Isomerase</keyword>
<dbReference type="GO" id="GO:0140098">
    <property type="term" value="F:catalytic activity, acting on RNA"/>
    <property type="evidence" value="ECO:0007669"/>
    <property type="project" value="UniProtKB-ARBA"/>
</dbReference>
<dbReference type="SUPFAM" id="SSF55174">
    <property type="entry name" value="Alpha-L RNA-binding motif"/>
    <property type="match status" value="1"/>
</dbReference>
<dbReference type="PANTHER" id="PTHR21600">
    <property type="entry name" value="MITOCHONDRIAL RNA PSEUDOURIDINE SYNTHASE"/>
    <property type="match status" value="1"/>
</dbReference>
<evidence type="ECO:0000256" key="6">
    <source>
        <dbReference type="PROSITE-ProRule" id="PRU00182"/>
    </source>
</evidence>
<evidence type="ECO:0000259" key="7">
    <source>
        <dbReference type="Pfam" id="PF00849"/>
    </source>
</evidence>
<dbReference type="Gene3D" id="3.10.290.10">
    <property type="entry name" value="RNA-binding S4 domain"/>
    <property type="match status" value="1"/>
</dbReference>
<dbReference type="EMBL" id="CAACYI010000001">
    <property type="protein sequence ID" value="VFB16079.1"/>
    <property type="molecule type" value="Genomic_DNA"/>
</dbReference>
<comment type="catalytic activity">
    <reaction evidence="1">
        <text>a uridine in RNA = a pseudouridine in RNA</text>
        <dbReference type="Rhea" id="RHEA:48348"/>
        <dbReference type="Rhea" id="RHEA-COMP:12068"/>
        <dbReference type="Rhea" id="RHEA-COMP:12069"/>
        <dbReference type="ChEBI" id="CHEBI:65314"/>
        <dbReference type="ChEBI" id="CHEBI:65315"/>
    </reaction>
</comment>
<dbReference type="Gene3D" id="3.30.2350.10">
    <property type="entry name" value="Pseudouridine synthase"/>
    <property type="match status" value="1"/>
</dbReference>
<dbReference type="SUPFAM" id="SSF55120">
    <property type="entry name" value="Pseudouridine synthase"/>
    <property type="match status" value="1"/>
</dbReference>
<feature type="domain" description="Pseudouridine synthase RsuA/RluA-like" evidence="7">
    <location>
        <begin position="91"/>
        <end position="245"/>
    </location>
</feature>
<dbReference type="GO" id="GO:0006396">
    <property type="term" value="P:RNA processing"/>
    <property type="evidence" value="ECO:0007669"/>
    <property type="project" value="UniProtKB-ARBA"/>
</dbReference>